<dbReference type="SUPFAM" id="SSF54928">
    <property type="entry name" value="RNA-binding domain, RBD"/>
    <property type="match status" value="1"/>
</dbReference>
<reference evidence="1" key="2">
    <citation type="submission" date="2025-08" db="UniProtKB">
        <authorList>
            <consortium name="Ensembl"/>
        </authorList>
    </citation>
    <scope>IDENTIFICATION</scope>
</reference>
<organism evidence="1 2">
    <name type="scientific">Vombatus ursinus</name>
    <name type="common">Common wombat</name>
    <dbReference type="NCBI Taxonomy" id="29139"/>
    <lineage>
        <taxon>Eukaryota</taxon>
        <taxon>Metazoa</taxon>
        <taxon>Chordata</taxon>
        <taxon>Craniata</taxon>
        <taxon>Vertebrata</taxon>
        <taxon>Euteleostomi</taxon>
        <taxon>Mammalia</taxon>
        <taxon>Metatheria</taxon>
        <taxon>Diprotodontia</taxon>
        <taxon>Vombatidae</taxon>
        <taxon>Vombatus</taxon>
    </lineage>
</organism>
<dbReference type="InterPro" id="IPR035979">
    <property type="entry name" value="RBD_domain_sf"/>
</dbReference>
<dbReference type="Ensembl" id="ENSVURT00010024100.1">
    <property type="protein sequence ID" value="ENSVURP00010021164.1"/>
    <property type="gene ID" value="ENSVURG00010016186.1"/>
</dbReference>
<sequence length="80" mass="8867">QPYVWLEVQQMAPPNTSSNISGNCEGRRGDQLSRTNLCISGVQPSTMDHDLVNLYQSYGKMVSTKAILGKSTNKHKDLDL</sequence>
<dbReference type="Proteomes" id="UP000314987">
    <property type="component" value="Unassembled WGS sequence"/>
</dbReference>
<accession>A0A4X2L8G2</accession>
<proteinExistence type="predicted"/>
<evidence type="ECO:0000313" key="1">
    <source>
        <dbReference type="Ensembl" id="ENSVURP00010021164.1"/>
    </source>
</evidence>
<dbReference type="AlphaFoldDB" id="A0A4X2L8G2"/>
<evidence type="ECO:0008006" key="3">
    <source>
        <dbReference type="Google" id="ProtNLM"/>
    </source>
</evidence>
<dbReference type="OMA" id="GNCEGRR"/>
<dbReference type="STRING" id="29139.ENSVURP00010021164"/>
<dbReference type="Gene3D" id="3.30.70.330">
    <property type="match status" value="1"/>
</dbReference>
<dbReference type="GO" id="GO:0003676">
    <property type="term" value="F:nucleic acid binding"/>
    <property type="evidence" value="ECO:0007669"/>
    <property type="project" value="InterPro"/>
</dbReference>
<keyword evidence="2" id="KW-1185">Reference proteome</keyword>
<reference evidence="1" key="3">
    <citation type="submission" date="2025-09" db="UniProtKB">
        <authorList>
            <consortium name="Ensembl"/>
        </authorList>
    </citation>
    <scope>IDENTIFICATION</scope>
</reference>
<dbReference type="InterPro" id="IPR012677">
    <property type="entry name" value="Nucleotide-bd_a/b_plait_sf"/>
</dbReference>
<dbReference type="GeneTree" id="ENSGT01050000247308"/>
<protein>
    <recommendedName>
        <fullName evidence="3">RRM domain-containing protein</fullName>
    </recommendedName>
</protein>
<name>A0A4X2L8G2_VOMUR</name>
<reference evidence="2" key="1">
    <citation type="submission" date="2018-12" db="EMBL/GenBank/DDBJ databases">
        <authorList>
            <person name="Yazar S."/>
        </authorList>
    </citation>
    <scope>NUCLEOTIDE SEQUENCE [LARGE SCALE GENOMIC DNA]</scope>
</reference>
<evidence type="ECO:0000313" key="2">
    <source>
        <dbReference type="Proteomes" id="UP000314987"/>
    </source>
</evidence>